<name>F8NXJ8_SERL9</name>
<feature type="signal peptide" evidence="11">
    <location>
        <begin position="1"/>
        <end position="22"/>
    </location>
</feature>
<feature type="chain" id="PRO_5003376467" description="Translocon-associated protein subunit alpha" evidence="11">
    <location>
        <begin position="23"/>
        <end position="256"/>
    </location>
</feature>
<keyword evidence="2 10" id="KW-0812">Transmembrane</keyword>
<reference evidence="12" key="1">
    <citation type="submission" date="2011-04" db="EMBL/GenBank/DDBJ databases">
        <title>Evolution of plant cell wall degrading machinery underlies the functional diversity of forest fungi.</title>
        <authorList>
            <consortium name="US DOE Joint Genome Institute (JGI-PGF)"/>
            <person name="Eastwood D.C."/>
            <person name="Floudas D."/>
            <person name="Binder M."/>
            <person name="Majcherczyk A."/>
            <person name="Schneider P."/>
            <person name="Aerts A."/>
            <person name="Asiegbu F.O."/>
            <person name="Baker S.E."/>
            <person name="Barry K."/>
            <person name="Bendiksby M."/>
            <person name="Blumentritt M."/>
            <person name="Coutinho P.M."/>
            <person name="Cullen D."/>
            <person name="Cullen D."/>
            <person name="Gathman A."/>
            <person name="Goodell B."/>
            <person name="Henrissat B."/>
            <person name="Ihrmark K."/>
            <person name="Kauserud H."/>
            <person name="Kohler A."/>
            <person name="LaButti K."/>
            <person name="Lapidus A."/>
            <person name="Lavin J.L."/>
            <person name="Lee Y.-H."/>
            <person name="Lindquist E."/>
            <person name="Lilly W."/>
            <person name="Lucas S."/>
            <person name="Morin E."/>
            <person name="Murat C."/>
            <person name="Oguiza J.A."/>
            <person name="Park J."/>
            <person name="Pisabarro A.G."/>
            <person name="Riley R."/>
            <person name="Rosling A."/>
            <person name="Salamov A."/>
            <person name="Schmidt O."/>
            <person name="Schmutz J."/>
            <person name="Skrede I."/>
            <person name="Stenlid J."/>
            <person name="Wiebenga A."/>
            <person name="Xie X."/>
            <person name="Kues U."/>
            <person name="Hibbett D.S."/>
            <person name="Hoffmeister D."/>
            <person name="Hogberg N."/>
            <person name="Martin F."/>
            <person name="Grigoriev I.V."/>
            <person name="Watkinson S.C."/>
        </authorList>
    </citation>
    <scope>NUCLEOTIDE SEQUENCE</scope>
    <source>
        <strain evidence="12">S7.9</strain>
    </source>
</reference>
<dbReference type="HOGENOM" id="CLU_068820_1_0_1"/>
<dbReference type="AlphaFoldDB" id="F8NXJ8"/>
<gene>
    <name evidence="12" type="ORF">SERLADRAFT_468333</name>
</gene>
<keyword evidence="3 11" id="KW-0732">Signal</keyword>
<feature type="compositionally biased region" description="Basic residues" evidence="9">
    <location>
        <begin position="223"/>
        <end position="234"/>
    </location>
</feature>
<dbReference type="OrthoDB" id="1926781at2759"/>
<dbReference type="Proteomes" id="UP000008064">
    <property type="component" value="Unassembled WGS sequence"/>
</dbReference>
<keyword evidence="6 10" id="KW-0472">Membrane</keyword>
<dbReference type="GeneID" id="18819393"/>
<dbReference type="PANTHER" id="PTHR12924:SF0">
    <property type="entry name" value="TRANSLOCON-ASSOCIATED PROTEIN SUBUNIT ALPHA"/>
    <property type="match status" value="1"/>
</dbReference>
<comment type="subcellular location">
    <subcellularLocation>
        <location evidence="1">Endoplasmic reticulum membrane</location>
        <topology evidence="1">Single-pass type I membrane protein</topology>
    </subcellularLocation>
</comment>
<evidence type="ECO:0000256" key="6">
    <source>
        <dbReference type="ARBA" id="ARBA00023136"/>
    </source>
</evidence>
<evidence type="ECO:0000256" key="10">
    <source>
        <dbReference type="SAM" id="Phobius"/>
    </source>
</evidence>
<evidence type="ECO:0000256" key="2">
    <source>
        <dbReference type="ARBA" id="ARBA00022692"/>
    </source>
</evidence>
<dbReference type="InterPro" id="IPR005595">
    <property type="entry name" value="TRAP_alpha"/>
</dbReference>
<organism>
    <name type="scientific">Serpula lacrymans var. lacrymans (strain S7.9)</name>
    <name type="common">Dry rot fungus</name>
    <dbReference type="NCBI Taxonomy" id="578457"/>
    <lineage>
        <taxon>Eukaryota</taxon>
        <taxon>Fungi</taxon>
        <taxon>Dikarya</taxon>
        <taxon>Basidiomycota</taxon>
        <taxon>Agaricomycotina</taxon>
        <taxon>Agaricomycetes</taxon>
        <taxon>Agaricomycetidae</taxon>
        <taxon>Boletales</taxon>
        <taxon>Coniophorineae</taxon>
        <taxon>Serpulaceae</taxon>
        <taxon>Serpula</taxon>
    </lineage>
</organism>
<evidence type="ECO:0000256" key="7">
    <source>
        <dbReference type="ARBA" id="ARBA00037565"/>
    </source>
</evidence>
<dbReference type="KEGG" id="sla:SERLADRAFT_468333"/>
<feature type="region of interest" description="Disordered" evidence="9">
    <location>
        <begin position="186"/>
        <end position="256"/>
    </location>
</feature>
<dbReference type="RefSeq" id="XP_007318689.1">
    <property type="nucleotide sequence ID" value="XM_007318627.1"/>
</dbReference>
<evidence type="ECO:0000256" key="3">
    <source>
        <dbReference type="ARBA" id="ARBA00022729"/>
    </source>
</evidence>
<evidence type="ECO:0008006" key="13">
    <source>
        <dbReference type="Google" id="ProtNLM"/>
    </source>
</evidence>
<sequence>MRLLSIIGSSVTLAAWLLSASAATLETTDTVEPEILIEAAFPENNPFGHVVNGERNQIILVVENKSERNVTITTVAGSFHNPDTNTLIKNSTSLQYDLRLLEGSKLQIPYTFHSEFKPGDLRLNVWLEHVVDDEKYRVTAYDSVVTVVEPEISFFDFKLISTYLVVLGLLGGASYFAYQTYMPQTKKSRRKTRPSPSEVSAPVGAVTASGGGGYQEEWIPEHHLKKTRAGKGKKGVASSADEMSGNESASKRKSRK</sequence>
<comment type="function">
    <text evidence="7">Is probably involved in a pathway contributing to genomic integrity.</text>
</comment>
<evidence type="ECO:0000256" key="4">
    <source>
        <dbReference type="ARBA" id="ARBA00022824"/>
    </source>
</evidence>
<accession>F8NXJ8</accession>
<dbReference type="GO" id="GO:0005789">
    <property type="term" value="C:endoplasmic reticulum membrane"/>
    <property type="evidence" value="ECO:0007669"/>
    <property type="project" value="UniProtKB-SubCell"/>
</dbReference>
<dbReference type="Pfam" id="PF03896">
    <property type="entry name" value="TRAP_alpha"/>
    <property type="match status" value="1"/>
</dbReference>
<protein>
    <recommendedName>
        <fullName evidence="13">Translocon-associated protein subunit alpha</fullName>
    </recommendedName>
</protein>
<evidence type="ECO:0000313" key="12">
    <source>
        <dbReference type="EMBL" id="EGO24670.1"/>
    </source>
</evidence>
<evidence type="ECO:0000256" key="8">
    <source>
        <dbReference type="ARBA" id="ARBA00038311"/>
    </source>
</evidence>
<dbReference type="PANTHER" id="PTHR12924">
    <property type="entry name" value="TRANSLOCON-ASSOCIATED PROTEIN, ALPHA SUBUNIT"/>
    <property type="match status" value="1"/>
</dbReference>
<comment type="similarity">
    <text evidence="8">Belongs to the IRC22 family.</text>
</comment>
<evidence type="ECO:0000256" key="5">
    <source>
        <dbReference type="ARBA" id="ARBA00022989"/>
    </source>
</evidence>
<feature type="transmembrane region" description="Helical" evidence="10">
    <location>
        <begin position="160"/>
        <end position="181"/>
    </location>
</feature>
<evidence type="ECO:0000256" key="11">
    <source>
        <dbReference type="SAM" id="SignalP"/>
    </source>
</evidence>
<dbReference type="EMBL" id="GL945434">
    <property type="protein sequence ID" value="EGO24670.1"/>
    <property type="molecule type" value="Genomic_DNA"/>
</dbReference>
<keyword evidence="4" id="KW-0256">Endoplasmic reticulum</keyword>
<evidence type="ECO:0000256" key="9">
    <source>
        <dbReference type="SAM" id="MobiDB-lite"/>
    </source>
</evidence>
<proteinExistence type="inferred from homology"/>
<evidence type="ECO:0000256" key="1">
    <source>
        <dbReference type="ARBA" id="ARBA00004115"/>
    </source>
</evidence>
<keyword evidence="5 10" id="KW-1133">Transmembrane helix</keyword>